<dbReference type="EMBL" id="BAAAND010000001">
    <property type="protein sequence ID" value="GAA1564155.1"/>
    <property type="molecule type" value="Genomic_DNA"/>
</dbReference>
<proteinExistence type="predicted"/>
<evidence type="ECO:0008006" key="3">
    <source>
        <dbReference type="Google" id="ProtNLM"/>
    </source>
</evidence>
<gene>
    <name evidence="1" type="ORF">GCM10009742_01670</name>
</gene>
<dbReference type="InterPro" id="IPR032466">
    <property type="entry name" value="Metal_Hydrolase"/>
</dbReference>
<sequence>MTETPRLLDCDILVGHDVTTGRWGQPETIAKVLADSGISGGVVAALRAVHFDVPSGNAEAVHVAAGNGWTACPVLDLRDPLGAEKELERLLAGDAPPRAVRLAPTAQSVEPGFPAFEHVVRLLAGAGLTIFTEGDVRKVGPALRGLGARVVFLDTHFYYLGDFVLLARSEPGFHTSTRMLTGPDSLEIVAAEVGADRLVLGCRTPFHETRSVVRRLLSSKLSPDEVAQAGSRSLETLLEPAC</sequence>
<accession>A0ABN2CV59</accession>
<evidence type="ECO:0000313" key="2">
    <source>
        <dbReference type="Proteomes" id="UP001500190"/>
    </source>
</evidence>
<dbReference type="Proteomes" id="UP001500190">
    <property type="component" value="Unassembled WGS sequence"/>
</dbReference>
<name>A0ABN2CV59_9ACTN</name>
<organism evidence="1 2">
    <name type="scientific">Kribbella karoonensis</name>
    <dbReference type="NCBI Taxonomy" id="324851"/>
    <lineage>
        <taxon>Bacteria</taxon>
        <taxon>Bacillati</taxon>
        <taxon>Actinomycetota</taxon>
        <taxon>Actinomycetes</taxon>
        <taxon>Propionibacteriales</taxon>
        <taxon>Kribbellaceae</taxon>
        <taxon>Kribbella</taxon>
    </lineage>
</organism>
<dbReference type="RefSeq" id="WP_344187348.1">
    <property type="nucleotide sequence ID" value="NZ_BAAAND010000001.1"/>
</dbReference>
<dbReference type="SUPFAM" id="SSF51556">
    <property type="entry name" value="Metallo-dependent hydrolases"/>
    <property type="match status" value="1"/>
</dbReference>
<keyword evidence="2" id="KW-1185">Reference proteome</keyword>
<dbReference type="Gene3D" id="3.20.20.140">
    <property type="entry name" value="Metal-dependent hydrolases"/>
    <property type="match status" value="1"/>
</dbReference>
<evidence type="ECO:0000313" key="1">
    <source>
        <dbReference type="EMBL" id="GAA1564155.1"/>
    </source>
</evidence>
<comment type="caution">
    <text evidence="1">The sequence shown here is derived from an EMBL/GenBank/DDBJ whole genome shotgun (WGS) entry which is preliminary data.</text>
</comment>
<protein>
    <recommendedName>
        <fullName evidence="3">Amidohydrolase family protein</fullName>
    </recommendedName>
</protein>
<reference evidence="1 2" key="1">
    <citation type="journal article" date="2019" name="Int. J. Syst. Evol. Microbiol.">
        <title>The Global Catalogue of Microorganisms (GCM) 10K type strain sequencing project: providing services to taxonomists for standard genome sequencing and annotation.</title>
        <authorList>
            <consortium name="The Broad Institute Genomics Platform"/>
            <consortium name="The Broad Institute Genome Sequencing Center for Infectious Disease"/>
            <person name="Wu L."/>
            <person name="Ma J."/>
        </authorList>
    </citation>
    <scope>NUCLEOTIDE SEQUENCE [LARGE SCALE GENOMIC DNA]</scope>
    <source>
        <strain evidence="1 2">JCM 14304</strain>
    </source>
</reference>